<feature type="domain" description="BD-FAE-like" evidence="3">
    <location>
        <begin position="185"/>
        <end position="251"/>
    </location>
</feature>
<proteinExistence type="predicted"/>
<accession>A0A497YHB7</accession>
<dbReference type="EMBL" id="RCCP01000002">
    <property type="protein sequence ID" value="RLJ87002.1"/>
    <property type="molecule type" value="Genomic_DNA"/>
</dbReference>
<dbReference type="Pfam" id="PF20434">
    <property type="entry name" value="BD-FAE"/>
    <property type="match status" value="1"/>
</dbReference>
<keyword evidence="1" id="KW-0378">Hydrolase</keyword>
<dbReference type="Proteomes" id="UP000280791">
    <property type="component" value="Unassembled WGS sequence"/>
</dbReference>
<sequence>MGVFQIKLNSLFNLFALSLILVMGIPGCQVQPTTDPSKTGYEEESNDTMQNDTDKKENEHLTVDDSIGDLLAHPAFQGFQNHLMPRNDSNYDEAMLLRHVDGVLPYHSHVNPDTVVTSLNYMVDEMNAGEKIFYDFYSEDQKQEDQSLSNTGLFFFRGDPGAPFAIISPGGGFSYVGSLHEGFPYAMELSKRGYNAFVLTYRVGGEEIATEDLIAAISYIVENAEELEVSVKDYSVWGSSAGARMAANAGSFRANGFSPPAAVVMAYTAHQNFTESDPPTFVTASKCDRIVNIEAVRNRVANLRDVGIDVEYVEFDNVGHGFGLGTGTDAEGWIEKAIGFWEMQMEAS</sequence>
<evidence type="ECO:0000259" key="3">
    <source>
        <dbReference type="Pfam" id="PF20434"/>
    </source>
</evidence>
<feature type="region of interest" description="Disordered" evidence="2">
    <location>
        <begin position="33"/>
        <end position="57"/>
    </location>
</feature>
<dbReference type="InterPro" id="IPR049492">
    <property type="entry name" value="BD-FAE-like_dom"/>
</dbReference>
<dbReference type="PANTHER" id="PTHR48081">
    <property type="entry name" value="AB HYDROLASE SUPERFAMILY PROTEIN C4A8.06C"/>
    <property type="match status" value="1"/>
</dbReference>
<keyword evidence="5" id="KW-1185">Reference proteome</keyword>
<dbReference type="InterPro" id="IPR029058">
    <property type="entry name" value="AB_hydrolase_fold"/>
</dbReference>
<evidence type="ECO:0000256" key="1">
    <source>
        <dbReference type="ARBA" id="ARBA00022801"/>
    </source>
</evidence>
<gene>
    <name evidence="4" type="ORF">DFR62_1800</name>
</gene>
<organism evidence="4 5">
    <name type="scientific">Planococcus citreus</name>
    <dbReference type="NCBI Taxonomy" id="1373"/>
    <lineage>
        <taxon>Bacteria</taxon>
        <taxon>Bacillati</taxon>
        <taxon>Bacillota</taxon>
        <taxon>Bacilli</taxon>
        <taxon>Bacillales</taxon>
        <taxon>Caryophanaceae</taxon>
        <taxon>Planococcus</taxon>
    </lineage>
</organism>
<dbReference type="Gene3D" id="3.40.50.1820">
    <property type="entry name" value="alpha/beta hydrolase"/>
    <property type="match status" value="1"/>
</dbReference>
<evidence type="ECO:0000313" key="4">
    <source>
        <dbReference type="EMBL" id="RLJ87002.1"/>
    </source>
</evidence>
<comment type="caution">
    <text evidence="4">The sequence shown here is derived from an EMBL/GenBank/DDBJ whole genome shotgun (WGS) entry which is preliminary data.</text>
</comment>
<name>A0A497YHB7_9BACL</name>
<dbReference type="PANTHER" id="PTHR48081:SF6">
    <property type="entry name" value="PEPTIDASE S9 PROLYL OLIGOPEPTIDASE CATALYTIC DOMAIN-CONTAINING PROTEIN"/>
    <property type="match status" value="1"/>
</dbReference>
<dbReference type="GO" id="GO:0016787">
    <property type="term" value="F:hydrolase activity"/>
    <property type="evidence" value="ECO:0007669"/>
    <property type="project" value="UniProtKB-KW"/>
</dbReference>
<evidence type="ECO:0000313" key="5">
    <source>
        <dbReference type="Proteomes" id="UP000280791"/>
    </source>
</evidence>
<dbReference type="InterPro" id="IPR050300">
    <property type="entry name" value="GDXG_lipolytic_enzyme"/>
</dbReference>
<dbReference type="AlphaFoldDB" id="A0A497YHB7"/>
<reference evidence="4 5" key="1">
    <citation type="submission" date="2018-10" db="EMBL/GenBank/DDBJ databases">
        <title>Genomic Encyclopedia of Type Strains, Phase IV (KMG-IV): sequencing the most valuable type-strain genomes for metagenomic binning, comparative biology and taxonomic classification.</title>
        <authorList>
            <person name="Goeker M."/>
        </authorList>
    </citation>
    <scope>NUCLEOTIDE SEQUENCE [LARGE SCALE GENOMIC DNA]</scope>
    <source>
        <strain evidence="4 5">DSM 20549</strain>
    </source>
</reference>
<protein>
    <submittedName>
        <fullName evidence="4">Acetyl esterase/lipase</fullName>
    </submittedName>
</protein>
<dbReference type="SUPFAM" id="SSF53474">
    <property type="entry name" value="alpha/beta-Hydrolases"/>
    <property type="match status" value="1"/>
</dbReference>
<evidence type="ECO:0000256" key="2">
    <source>
        <dbReference type="SAM" id="MobiDB-lite"/>
    </source>
</evidence>